<dbReference type="EMBL" id="JAFBBK010000001">
    <property type="protein sequence ID" value="MBM7417335.1"/>
    <property type="molecule type" value="Genomic_DNA"/>
</dbReference>
<dbReference type="Proteomes" id="UP000703038">
    <property type="component" value="Unassembled WGS sequence"/>
</dbReference>
<keyword evidence="9" id="KW-1185">Reference proteome</keyword>
<dbReference type="InterPro" id="IPR045851">
    <property type="entry name" value="AMP-bd_C_sf"/>
</dbReference>
<dbReference type="InterPro" id="IPR036736">
    <property type="entry name" value="ACP-like_sf"/>
</dbReference>
<dbReference type="PROSITE" id="PS00455">
    <property type="entry name" value="AMP_BINDING"/>
    <property type="match status" value="4"/>
</dbReference>
<dbReference type="Pfam" id="PF00668">
    <property type="entry name" value="Condensation"/>
    <property type="match status" value="7"/>
</dbReference>
<dbReference type="Gene3D" id="3.40.50.980">
    <property type="match status" value="4"/>
</dbReference>
<dbReference type="SMART" id="SM00823">
    <property type="entry name" value="PKS_PP"/>
    <property type="match status" value="4"/>
</dbReference>
<dbReference type="SUPFAM" id="SSF47336">
    <property type="entry name" value="ACP-like"/>
    <property type="match status" value="4"/>
</dbReference>
<dbReference type="PROSITE" id="PS50075">
    <property type="entry name" value="CARRIER"/>
    <property type="match status" value="4"/>
</dbReference>
<organism evidence="8 9">
    <name type="scientific">Rhodococcoides corynebacterioides</name>
    <dbReference type="NCBI Taxonomy" id="53972"/>
    <lineage>
        <taxon>Bacteria</taxon>
        <taxon>Bacillati</taxon>
        <taxon>Actinomycetota</taxon>
        <taxon>Actinomycetes</taxon>
        <taxon>Mycobacteriales</taxon>
        <taxon>Nocardiaceae</taxon>
        <taxon>Rhodococcoides</taxon>
    </lineage>
</organism>
<evidence type="ECO:0000256" key="1">
    <source>
        <dbReference type="ARBA" id="ARBA00001957"/>
    </source>
</evidence>
<dbReference type="Gene3D" id="3.40.50.12780">
    <property type="entry name" value="N-terminal domain of ligase-like"/>
    <property type="match status" value="2"/>
</dbReference>
<dbReference type="InterPro" id="IPR020806">
    <property type="entry name" value="PKS_PP-bd"/>
</dbReference>
<dbReference type="Gene3D" id="3.30.300.30">
    <property type="match status" value="4"/>
</dbReference>
<protein>
    <submittedName>
        <fullName evidence="8">Amino acid adenylation domain-containing protein/non-ribosomal peptide synthase protein (TIGR01720 family)</fullName>
    </submittedName>
</protein>
<dbReference type="InterPro" id="IPR042099">
    <property type="entry name" value="ANL_N_sf"/>
</dbReference>
<evidence type="ECO:0000256" key="6">
    <source>
        <dbReference type="SAM" id="MobiDB-lite"/>
    </source>
</evidence>
<accession>A0ABS2L0B0</accession>
<reference evidence="8 9" key="1">
    <citation type="submission" date="2021-01" db="EMBL/GenBank/DDBJ databases">
        <title>Genomics of switchgrass bacterial isolates.</title>
        <authorList>
            <person name="Shade A."/>
        </authorList>
    </citation>
    <scope>NUCLEOTIDE SEQUENCE [LARGE SCALE GENOMIC DNA]</scope>
    <source>
        <strain evidence="8 9">PvP111</strain>
    </source>
</reference>
<dbReference type="InterPro" id="IPR009081">
    <property type="entry name" value="PP-bd_ACP"/>
</dbReference>
<feature type="region of interest" description="Disordered" evidence="6">
    <location>
        <begin position="4170"/>
        <end position="4189"/>
    </location>
</feature>
<feature type="domain" description="Carrier" evidence="7">
    <location>
        <begin position="3878"/>
        <end position="3953"/>
    </location>
</feature>
<sequence length="5389" mass="574593">MSRGSVVTTAVLPLTAAQTEVWTAQHLLGDRTDFVISLLVEITGPLDLDRACEVIRSVIADADALHMRFDFSGPEPVQYRSDDEWSVGVVDLRTAADPMAEAKAWIAADIASADTSGARDLFATALLRLGDEHVLWYQRYHHGIVDGFGMSIIFNEVRARYADPERGVAPAGRPEAGRPTESAWALEPLVVADAEYRASEGFRRDRYYWLEQMADAPEPPVLLPDVPDTGSAVTERVSVPIDRLAPLYAFAETEDVRRTRLAPAVWIAYLSAVTGRHDLVVSLPSTARVGRRARTTPFMASTILPVRLRLSPSMTVADVARELQRASIGAVRHGRFRGEDIARELRDSGDRMVHGPGINVLMVEHGIDIGGSPAHMHSLETGPVRDLDVTVTGGRDDEPLVFDLRSRPGAHDALIGHRDRFEWVLDQVLAQPDRALSSLSTMSEPDLDRLLHTFNDTAEPSVSTSVPALFEAQVAATPDAVAVVLGERALTFTELSQRVHQLAHALVDAGLPREGVVAVSMPRSIEMVVGVLAAMVAGGAFVPLDPDWPADRRERVQRDADTRVVLTGAGDEKGRWTVDLDDWQFGDRPTSSPDVVVHGSQLAYVIFTSGSTGTPKGAMIRHEAICARMVWQRDRVLGFGPGDASLFKAPLSFDISVNEILLPLLSGGTLVIAEPGGERDGLYLLEVISRRHVTFVYLVSSMLDALLALDTDGSLSGLRHVWCGGEVLTPELFARFRSQLGTTLYHGYGPAEATIGVSHVIYTGDAPRIATSIGRPNPNTRLYVLDSLLRPVPVGVGGELYAGGFLLGRGYVGAPDMTASRFVADPFGPAGARLYRTGDRARWAEDGTLDFLGRVDNQVKIRGMRLELEEVEAALGSCPGVRRAAVDVRRTAAGAAFLAAWVVPDGATLTPDMLRTHCAHVLPEYMVPSTYVVLDAFPTTANGKVDRRALPDPEQVRGDAVAPRTERERVLCEVMASALGVESVGVTDDFFALGGDSIVAITVVAQARERGLAIGPRDVFTLRTAEAIAGAAPADLVTVDDDPVGEVVATPIVARTLDQGGIGAAFHQTASVALPPGADPALVRAAVELVVAHHPALRAVWSEGLTVPADAVSPEFGTGSVAETVARLDPTRPGGMVAVSLEADTLILSVHHLVVDGVSWRILLGDLLTALGALSEGRTPTLPPVTTSIRRWASLVADAAQAGRFDQELPWWREVLATSSGTVGARSLTEADRLSATRTVTTPADVTAALLTDVAAAYRTGPTEVLLAALARTLASWDGYSAPSVVVDVEGHGRDVEAVEAPAVDLTRTVGWFTTVRPVALPTGPGSDADVLLQIRDSLRSAPASGVGYGALRYLRHEPALAEAAAPSVLLNYLGRSTEAGVSVTGGSDPDRSAAHAVTIDVIETGGQLVSTVRWVPGVVDDSIVDAWTAALDRVAGSASSARRTPADFPLAALGADDVAALPDDVEDVLPLTAVQDGIYFHSTFGDAGRPEAGRRADPYVVGQVVEISGPVDSDVLRTALEHVVARHASLRTSFRPLADGRVVQVVHRTVDVPFTVSDGTVDEVLAEHARAGMDLGTAPLVRYTLVRHDETRSSLVQSIHHIVADGWSIPIMLREMLAHYGATPALPAVTAPASWVRHLAERDVDASARVWGAALEGVRESVPVPAFGAAGSGTASVRIDLTSDDTAVVSGRARDAAVTQGSLLHGAWGLALARATGRRDVVFGSTVSGRSAPVPGIESMVGLFIDTIPARLRLRADDTVASAVQRWQQEQADLLDHHHVGVPTLRRVAGVDSLFDSLVVIENYPLGDTAIADPSGTIALTGIRVEENSPYPLTLMVIPGDRMTLELKYDAALVSVATAQSMLDTVVAVATAPADTLVSAVTATDRPAVVDAPASHSSPTLLDLLEAQRRATPDGIALVHGQESLTYTELHSRAERVAAGLCERGAGPGSVVAVALPRSINLVVALLAVVRSGAAYLPLDPGYPAERLAFMIEDAQPAVLIDGDLAPFEAEPTAAPEPAPADAAYVIYTSGSTGRPKGVVVPHSAIVPRLEWMRDHTPLAVGTRVLQKTPSSFDVSVSEFFGPLVSGATLVLADPDAHRDTARLVEVIRAQQVTWVHFVPSMLDAFLTDPEVATCTSLRVIVCSGEALSAESARRVGELLPHVRLDNLYGPTEAAVDVTAAQGVQNHPGDAVPIGSPLPAVGFRVLDGWLSPVGADVPGELYLAGPQLARGYLRRPGLTSTRFVAGPDGERLYRTGDIVRWRDGVLDYLGRADTQVKVRGFRIELGEIDAALRSHPSVDRAATVVRTDRGTAQIAAFVVGSVDEAALRSYLADRLPEHMVPTTLSVVSDLPTGPSGKLDRAALLAAVHADTPTTTDAGSGPVALLCTHFHTVLGGAAVGEDDDFFARGGDSILAIRLVNLARGSGLEISARDVFEKRTPRALAEVARVEAPQATTVAESGVGEVRPLPVVHRLSEWSGHTDRFNQSLLLVVPAPAEETTPQRTVDALVHHHDSLRLVLTRHCRGVWTTAVRPEASVTVHRVHAVDLDESAFADLVARESDAATDRLAPEAGAVLQVVWFDRGSAPGRLLLVAHHLVVDGVSWGILVEDLALAWIAHDSGQTPTLDRVRTSLREYGRLLDESAHSPARLAELDHWIAVTAPGGALPTGRPPVFPQPTGRPPVFPQTPGDPDHAVVGQGDVRTVEVSSEVTVDVLGSVPALVRGDVTDVVAAALRLALTRWSVDHDVLVDLERHGRSDTADLSRTTGWFTSIAPVRLRPGTDPVTVLAETKEALRAAPDGGLGYGLLRYGNARTAALLAHGEQSQILLNYLGRVPAAGSAPFDRAPETVRTDPDADMGGPYRLVINAHVTDGAQPTLSAQFAWSSAHLSYESIDSLTDEFRTALGDLAEAARTHDGPPILTPSDVPLVDVTPDELTALTAQGSVETVWPLTPLQEGLLFESLSAGERDIYTAQFALDFDHRLDLDRLRSALAGLQRRHPQLRAGFTQTATGVPVQVVSSSCEVPVREAHAGDDDEAERWMQEDRDTPFDLSTPPLWRVLVLHLAGERDRLVINRQFLVWDGWSNGVVVGELLAHYENPELPAPSDTAFERYLTWLAERDRVAARTAWATAMAGLDEPTLVAHRAAPPVGIPLRRRDELDAQTTAALVAATRQRGVTLNAVVTAALALAISSATGRTDVVFGITVAGRPPEVEGLDTAPGMFLSTVPVRTVLDPRESVDALVRRVQGNRVEAMEFDHLGLAEIIEVSPHRTLFDTLCVVQNFVSEDSAASLNAAHGVAGTDSIDHTNYPLTVVVTPGASVAVTVEYRPEAIDVERVDLIADEFTRLVAGFATEGSRSVLPALPRLERQVDEVPDLTVTEMLLRTARENLDAIALVAGSEHLTYAELAGRVEGLARVLLGRGAGPETVVALALPRSLDMVVALFAVLRTGAAYLPLELDHPDARIHALLDDARPLCTLTTEQVRRRLSGRDGVVVLEPFEDESPLTATELGAFAPGTPHRLDHPAYVIYTSGSTGTPKGVVTPYRGLTNMQLNHRSAIFDPVVDASHGRTLRIAHTVSFAFDMSWEELLWLVEGHEVHVADEVLRRDADALVRYIDEESIDVINVTPTYASLLLDTGLLQGHRPALVLLGGEAVGDDVWSALRSTDGVLGYNLYGPTEYTINTLGAGTDESETPTVGLPIRATEAHVLDGWLRPVPDGVAGELYIAGAGLARGYAGRVGLTADRFVADPFGTGERMYRTGDLVRRRVGTGLIDYLGRTDDQVKIRGHRVELGEVASVVSSVAGVRRAAVVTSTGPGGLARLIAYVDTDADAESVRAACAVVLPDYMVPTVVLVSSFPMTVNGKLDVAALLAPDDSVVDAVPPRTEVERVLCSVFDDVLGRSGTGIHDDFFDLGGHSLLATRVIGRARTALGTELSVRDLFAAPTVAGLAALVGSRGDDARPALRRYDRPDIVPMSAAQQRLWLLHQLDPDSAAYNFPIVLPLPEQLDEDAFRLALADVVERHESLRTVFGDADGVLAQHVLTDVSPEFSVHEGDAAAVVAEMTARPFDLRREIPIRAALIRNEDTSCVVVLVLHHITTDEWSDRPLLADLMAAYAARLSGDRDVRPPLPVQYADYTLWQADLLGDVADPESLAGRQLAYWQSALAGAPDEIELATDRPRPPRPSHRGSVVRRTVDPETVRGLRTLARSLDASVFMTLHAASAVLLHRITGSDDIVLGAPVAGRGEEGLDQLVGFFVNTLVLRTTVDGRSTLQQAVEEARSVDLEAFAHADVPFDAVVARVAPERSMSRNPLFQVMISHHTGPLGDGDAALMTPAKFDLVFNYTEDLTSDRLVLELEYAEDLFDAATAEAVTARQLAVLDALATDATAVVDDVDIFLPTERDDVVRRFNDTARAVPEESLFDSYLQWVETTPDAIAVVDETTTWTYADLHEHVLDIAAELQRRGVGPEAVVAVAVPRSVWTIAATMAVLAVGAAYLPLDLKHPADRLEYMVTDSGATLALTSAAATAQVPSAAEHVLVEDIPPSTGVELVRPASLELAAYVIYTSGSTGRPKGVVVPHEGISSLVATAEDRMRLTTGSVVLQFASVGFDVAVFELAMALCTGSRLVIVPDDARVAGPELTDFCAEHEVTHAIIPPSLMAALPPGCALPEGCTVLVGTETVPPAVISAWSEHLNLLAAYGLTEATVNNTLWQARPGWTSSVPIGVPDPNERAYVLDDRLRPVPVGVSGELYIAGRGLARGYLGQPGLSAHRFVPDVAAAGGRMYRTGDRARWRADGNLDFLGRVDDQIKVRGFRIEPGEIMAAMASFDGVDQTAVVVHESSGVSRLVGYVTGRDDLTGDAVRTHAATVLPDYMVPTLVVVVDGTLPLTPNGKLDRAALPQPEWSSVVGGRAPTTDLERALVRSAAAVLGLDELGTEDDFFALGGHSMAAMQWVSAVRAELDLDISVRDVFEASTVRALAERLAGRGGHAGPHLTAHPGRPVVVPLSPMQETRLQNGHVVQADHALVLELPGLDAAVLAAAVGDVAERHEPLHSVLVPGEGSALGDPVALETVDVGADDIRRRAYEIAQETLDLTQRPGLRIVLLEKETGERLVLLVMHYWAVDEWSVVPLLTDLMHAAQACSGVEAREFAPLPLRYSDVARWAVERRVAAAESITAWRVALDGVPGRVTLPVALGESGSDAVAVDIDVDVLRALRSIEGAGLVSVLHAAFALALTDLGAGEDLAIATMVAGRDDESTHAMVGAFADVVPIRTRTGSDLATVARRVQAETVAALSRSGPSYVDIVEGAGVPEMCRPQFLVVHHHVADLGDVGAALLPVPVGRPWADLTLSVHESESDHGAALFAQLQFAAGADHGAIGRFVERLTLHLRSVAEGW</sequence>
<dbReference type="RefSeq" id="WP_204869953.1">
    <property type="nucleotide sequence ID" value="NZ_JAFBBK010000001.1"/>
</dbReference>
<dbReference type="Pfam" id="PF00550">
    <property type="entry name" value="PP-binding"/>
    <property type="match status" value="4"/>
</dbReference>
<evidence type="ECO:0000313" key="8">
    <source>
        <dbReference type="EMBL" id="MBM7417335.1"/>
    </source>
</evidence>
<gene>
    <name evidence="8" type="ORF">JOE42_004068</name>
</gene>
<name>A0ABS2L0B0_9NOCA</name>
<evidence type="ECO:0000313" key="9">
    <source>
        <dbReference type="Proteomes" id="UP000703038"/>
    </source>
</evidence>
<dbReference type="PANTHER" id="PTHR45527:SF1">
    <property type="entry name" value="FATTY ACID SYNTHASE"/>
    <property type="match status" value="1"/>
</dbReference>
<dbReference type="InterPro" id="IPR006162">
    <property type="entry name" value="Ppantetheine_attach_site"/>
</dbReference>
<dbReference type="PANTHER" id="PTHR45527">
    <property type="entry name" value="NONRIBOSOMAL PEPTIDE SYNTHETASE"/>
    <property type="match status" value="1"/>
</dbReference>
<dbReference type="SUPFAM" id="SSF56801">
    <property type="entry name" value="Acetyl-CoA synthetase-like"/>
    <property type="match status" value="4"/>
</dbReference>
<dbReference type="CDD" id="cd19540">
    <property type="entry name" value="LCL_NRPS-like"/>
    <property type="match status" value="1"/>
</dbReference>
<dbReference type="InterPro" id="IPR025110">
    <property type="entry name" value="AMP-bd_C"/>
</dbReference>
<dbReference type="NCBIfam" id="TIGR01720">
    <property type="entry name" value="NRPS-para261"/>
    <property type="match status" value="1"/>
</dbReference>
<evidence type="ECO:0000256" key="4">
    <source>
        <dbReference type="ARBA" id="ARBA00022737"/>
    </source>
</evidence>
<comment type="cofactor">
    <cofactor evidence="1">
        <name>pantetheine 4'-phosphate</name>
        <dbReference type="ChEBI" id="CHEBI:47942"/>
    </cofactor>
</comment>
<feature type="domain" description="Carrier" evidence="7">
    <location>
        <begin position="962"/>
        <end position="1036"/>
    </location>
</feature>
<dbReference type="InterPro" id="IPR001242">
    <property type="entry name" value="Condensation_dom"/>
</dbReference>
<dbReference type="InterPro" id="IPR010071">
    <property type="entry name" value="AA_adenyl_dom"/>
</dbReference>
<dbReference type="Pfam" id="PF13193">
    <property type="entry name" value="AMP-binding_C"/>
    <property type="match status" value="3"/>
</dbReference>
<dbReference type="CDD" id="cd17646">
    <property type="entry name" value="A_NRPS_AB3403-like"/>
    <property type="match status" value="1"/>
</dbReference>
<keyword evidence="3" id="KW-0597">Phosphoprotein</keyword>
<dbReference type="Gene3D" id="3.30.559.10">
    <property type="entry name" value="Chloramphenicol acetyltransferase-like domain"/>
    <property type="match status" value="7"/>
</dbReference>
<dbReference type="Gene3D" id="3.30.559.30">
    <property type="entry name" value="Nonribosomal peptide synthetase, condensation domain"/>
    <property type="match status" value="7"/>
</dbReference>
<evidence type="ECO:0000256" key="5">
    <source>
        <dbReference type="ARBA" id="ARBA00023194"/>
    </source>
</evidence>
<dbReference type="InterPro" id="IPR000873">
    <property type="entry name" value="AMP-dep_synth/lig_dom"/>
</dbReference>
<evidence type="ECO:0000256" key="3">
    <source>
        <dbReference type="ARBA" id="ARBA00022553"/>
    </source>
</evidence>
<keyword evidence="5" id="KW-0045">Antibiotic biosynthesis</keyword>
<dbReference type="NCBIfam" id="NF003417">
    <property type="entry name" value="PRK04813.1"/>
    <property type="match status" value="4"/>
</dbReference>
<keyword evidence="4" id="KW-0677">Repeat</keyword>
<dbReference type="InterPro" id="IPR010060">
    <property type="entry name" value="NRPS_synth"/>
</dbReference>
<evidence type="ECO:0000256" key="2">
    <source>
        <dbReference type="ARBA" id="ARBA00022450"/>
    </source>
</evidence>
<feature type="domain" description="Carrier" evidence="7">
    <location>
        <begin position="2377"/>
        <end position="2451"/>
    </location>
</feature>
<dbReference type="InterPro" id="IPR023213">
    <property type="entry name" value="CAT-like_dom_sf"/>
</dbReference>
<dbReference type="NCBIfam" id="TIGR01733">
    <property type="entry name" value="AA-adenyl-dom"/>
    <property type="match status" value="4"/>
</dbReference>
<dbReference type="CDD" id="cd05930">
    <property type="entry name" value="A_NRPS"/>
    <property type="match status" value="3"/>
</dbReference>
<dbReference type="Gene3D" id="1.10.1200.10">
    <property type="entry name" value="ACP-like"/>
    <property type="match status" value="4"/>
</dbReference>
<dbReference type="Pfam" id="PF00501">
    <property type="entry name" value="AMP-binding"/>
    <property type="match status" value="4"/>
</dbReference>
<proteinExistence type="predicted"/>
<dbReference type="SUPFAM" id="SSF52777">
    <property type="entry name" value="CoA-dependent acyltransferases"/>
    <property type="match status" value="14"/>
</dbReference>
<dbReference type="Gene3D" id="2.30.38.10">
    <property type="entry name" value="Luciferase, Domain 3"/>
    <property type="match status" value="2"/>
</dbReference>
<keyword evidence="2" id="KW-0596">Phosphopantetheine</keyword>
<feature type="domain" description="Carrier" evidence="7">
    <location>
        <begin position="4906"/>
        <end position="4981"/>
    </location>
</feature>
<comment type="caution">
    <text evidence="8">The sequence shown here is derived from an EMBL/GenBank/DDBJ whole genome shotgun (WGS) entry which is preliminary data.</text>
</comment>
<dbReference type="PROSITE" id="PS00012">
    <property type="entry name" value="PHOSPHOPANTETHEINE"/>
    <property type="match status" value="3"/>
</dbReference>
<feature type="compositionally biased region" description="Basic residues" evidence="6">
    <location>
        <begin position="4177"/>
        <end position="4186"/>
    </location>
</feature>
<dbReference type="InterPro" id="IPR020845">
    <property type="entry name" value="AMP-binding_CS"/>
</dbReference>
<evidence type="ECO:0000259" key="7">
    <source>
        <dbReference type="PROSITE" id="PS50075"/>
    </source>
</evidence>